<dbReference type="STRING" id="5364.A0A5C3N3K5"/>
<evidence type="ECO:0000313" key="1">
    <source>
        <dbReference type="EMBL" id="TFK51837.1"/>
    </source>
</evidence>
<protein>
    <submittedName>
        <fullName evidence="1">Uncharacterized protein</fullName>
    </submittedName>
</protein>
<proteinExistence type="predicted"/>
<dbReference type="AlphaFoldDB" id="A0A5C3N3K5"/>
<evidence type="ECO:0000313" key="2">
    <source>
        <dbReference type="Proteomes" id="UP000305948"/>
    </source>
</evidence>
<gene>
    <name evidence="1" type="ORF">OE88DRAFT_1658489</name>
</gene>
<sequence>MIFETNDERLALPDPTFLRIRASRCRVAHLAGVAKYYDQLENGDEYHKAGAVPAEALMRDVLTARLYDMISQNSRGGHREMPGPYAGALRALLRAFHFHMGTLSSPQANCKWLGVVSVRP</sequence>
<dbReference type="Proteomes" id="UP000305948">
    <property type="component" value="Unassembled WGS sequence"/>
</dbReference>
<dbReference type="OrthoDB" id="2104739at2759"/>
<dbReference type="EMBL" id="ML213510">
    <property type="protein sequence ID" value="TFK51837.1"/>
    <property type="molecule type" value="Genomic_DNA"/>
</dbReference>
<reference evidence="1 2" key="1">
    <citation type="journal article" date="2019" name="Nat. Ecol. Evol.">
        <title>Megaphylogeny resolves global patterns of mushroom evolution.</title>
        <authorList>
            <person name="Varga T."/>
            <person name="Krizsan K."/>
            <person name="Foldi C."/>
            <person name="Dima B."/>
            <person name="Sanchez-Garcia M."/>
            <person name="Sanchez-Ramirez S."/>
            <person name="Szollosi G.J."/>
            <person name="Szarkandi J.G."/>
            <person name="Papp V."/>
            <person name="Albert L."/>
            <person name="Andreopoulos W."/>
            <person name="Angelini C."/>
            <person name="Antonin V."/>
            <person name="Barry K.W."/>
            <person name="Bougher N.L."/>
            <person name="Buchanan P."/>
            <person name="Buyck B."/>
            <person name="Bense V."/>
            <person name="Catcheside P."/>
            <person name="Chovatia M."/>
            <person name="Cooper J."/>
            <person name="Damon W."/>
            <person name="Desjardin D."/>
            <person name="Finy P."/>
            <person name="Geml J."/>
            <person name="Haridas S."/>
            <person name="Hughes K."/>
            <person name="Justo A."/>
            <person name="Karasinski D."/>
            <person name="Kautmanova I."/>
            <person name="Kiss B."/>
            <person name="Kocsube S."/>
            <person name="Kotiranta H."/>
            <person name="LaButti K.M."/>
            <person name="Lechner B.E."/>
            <person name="Liimatainen K."/>
            <person name="Lipzen A."/>
            <person name="Lukacs Z."/>
            <person name="Mihaltcheva S."/>
            <person name="Morgado L.N."/>
            <person name="Niskanen T."/>
            <person name="Noordeloos M.E."/>
            <person name="Ohm R.A."/>
            <person name="Ortiz-Santana B."/>
            <person name="Ovrebo C."/>
            <person name="Racz N."/>
            <person name="Riley R."/>
            <person name="Savchenko A."/>
            <person name="Shiryaev A."/>
            <person name="Soop K."/>
            <person name="Spirin V."/>
            <person name="Szebenyi C."/>
            <person name="Tomsovsky M."/>
            <person name="Tulloss R.E."/>
            <person name="Uehling J."/>
            <person name="Grigoriev I.V."/>
            <person name="Vagvolgyi C."/>
            <person name="Papp T."/>
            <person name="Martin F.M."/>
            <person name="Miettinen O."/>
            <person name="Hibbett D.S."/>
            <person name="Nagy L.G."/>
        </authorList>
    </citation>
    <scope>NUCLEOTIDE SEQUENCE [LARGE SCALE GENOMIC DNA]</scope>
    <source>
        <strain evidence="1 2">OMC1185</strain>
    </source>
</reference>
<name>A0A5C3N3K5_9AGAM</name>
<accession>A0A5C3N3K5</accession>
<organism evidence="1 2">
    <name type="scientific">Heliocybe sulcata</name>
    <dbReference type="NCBI Taxonomy" id="5364"/>
    <lineage>
        <taxon>Eukaryota</taxon>
        <taxon>Fungi</taxon>
        <taxon>Dikarya</taxon>
        <taxon>Basidiomycota</taxon>
        <taxon>Agaricomycotina</taxon>
        <taxon>Agaricomycetes</taxon>
        <taxon>Gloeophyllales</taxon>
        <taxon>Gloeophyllaceae</taxon>
        <taxon>Heliocybe</taxon>
    </lineage>
</organism>
<keyword evidence="2" id="KW-1185">Reference proteome</keyword>